<proteinExistence type="predicted"/>
<protein>
    <recommendedName>
        <fullName evidence="3">Cysteine dioxygenase</fullName>
    </recommendedName>
</protein>
<organism evidence="1 2">
    <name type="scientific">Sphaerisporangium aureirubrum</name>
    <dbReference type="NCBI Taxonomy" id="1544736"/>
    <lineage>
        <taxon>Bacteria</taxon>
        <taxon>Bacillati</taxon>
        <taxon>Actinomycetota</taxon>
        <taxon>Actinomycetes</taxon>
        <taxon>Streptosporangiales</taxon>
        <taxon>Streptosporangiaceae</taxon>
        <taxon>Sphaerisporangium</taxon>
    </lineage>
</organism>
<keyword evidence="2" id="KW-1185">Reference proteome</keyword>
<name>A0ABW1NE91_9ACTN</name>
<accession>A0ABW1NE91</accession>
<evidence type="ECO:0000313" key="2">
    <source>
        <dbReference type="Proteomes" id="UP001596137"/>
    </source>
</evidence>
<dbReference type="EMBL" id="JBHSRF010000004">
    <property type="protein sequence ID" value="MFC6080337.1"/>
    <property type="molecule type" value="Genomic_DNA"/>
</dbReference>
<evidence type="ECO:0000313" key="1">
    <source>
        <dbReference type="EMBL" id="MFC6080337.1"/>
    </source>
</evidence>
<comment type="caution">
    <text evidence="1">The sequence shown here is derived from an EMBL/GenBank/DDBJ whole genome shotgun (WGS) entry which is preliminary data.</text>
</comment>
<reference evidence="2" key="1">
    <citation type="journal article" date="2019" name="Int. J. Syst. Evol. Microbiol.">
        <title>The Global Catalogue of Microorganisms (GCM) 10K type strain sequencing project: providing services to taxonomists for standard genome sequencing and annotation.</title>
        <authorList>
            <consortium name="The Broad Institute Genomics Platform"/>
            <consortium name="The Broad Institute Genome Sequencing Center for Infectious Disease"/>
            <person name="Wu L."/>
            <person name="Ma J."/>
        </authorList>
    </citation>
    <scope>NUCLEOTIDE SEQUENCE [LARGE SCALE GENOMIC DNA]</scope>
    <source>
        <strain evidence="2">JCM 30346</strain>
    </source>
</reference>
<dbReference type="Proteomes" id="UP001596137">
    <property type="component" value="Unassembled WGS sequence"/>
</dbReference>
<sequence>MDHQVDPAVVAELGSRRSLDDIVSSLSGDRSLVEAVAARSYAHPNGFDRISLYRDPLGLEVRVHLWWTGVPSDESIHNHAWDFSSQVIVGSLRFQMLSPLPCGREYDRYSSSMPVGGRFGDYQFARTGAVRLDVVFDGTVTAGSSYSLNHEAYHRVLASPEGAPLVATIVVRGLVRRKFSNVLVPKGAAMPSHRSLRHLGGTEIVEKLQMLVRYIR</sequence>
<gene>
    <name evidence="1" type="ORF">ACFP1K_04160</name>
</gene>
<dbReference type="RefSeq" id="WP_380747116.1">
    <property type="nucleotide sequence ID" value="NZ_JBHSRF010000004.1"/>
</dbReference>
<evidence type="ECO:0008006" key="3">
    <source>
        <dbReference type="Google" id="ProtNLM"/>
    </source>
</evidence>